<evidence type="ECO:0000256" key="3">
    <source>
        <dbReference type="ARBA" id="ARBA00022692"/>
    </source>
</evidence>
<dbReference type="PROSITE" id="PS00237">
    <property type="entry name" value="G_PROTEIN_RECEP_F1_1"/>
    <property type="match status" value="1"/>
</dbReference>
<comment type="similarity">
    <text evidence="10">Belongs to the G-protein coupled receptor 1 family.</text>
</comment>
<dbReference type="InterPro" id="IPR000276">
    <property type="entry name" value="GPCR_Rhodpsn"/>
</dbReference>
<dbReference type="SMART" id="SM01381">
    <property type="entry name" value="7TM_GPCR_Srsx"/>
    <property type="match status" value="1"/>
</dbReference>
<gene>
    <name evidence="13" type="ORF">RRG08_030484</name>
</gene>
<dbReference type="Proteomes" id="UP001283361">
    <property type="component" value="Unassembled WGS sequence"/>
</dbReference>
<keyword evidence="4 11" id="KW-1133">Transmembrane helix</keyword>
<dbReference type="PANTHER" id="PTHR24248">
    <property type="entry name" value="ADRENERGIC RECEPTOR-RELATED G-PROTEIN COUPLED RECEPTOR"/>
    <property type="match status" value="1"/>
</dbReference>
<keyword evidence="9 10" id="KW-0807">Transducer</keyword>
<dbReference type="PROSITE" id="PS50262">
    <property type="entry name" value="G_PROTEIN_RECEP_F1_2"/>
    <property type="match status" value="1"/>
</dbReference>
<evidence type="ECO:0000256" key="6">
    <source>
        <dbReference type="ARBA" id="ARBA00023136"/>
    </source>
</evidence>
<evidence type="ECO:0000256" key="9">
    <source>
        <dbReference type="ARBA" id="ARBA00023224"/>
    </source>
</evidence>
<feature type="domain" description="G-protein coupled receptors family 1 profile" evidence="12">
    <location>
        <begin position="30"/>
        <end position="293"/>
    </location>
</feature>
<dbReference type="PRINTS" id="PR00237">
    <property type="entry name" value="GPCRRHODOPSN"/>
</dbReference>
<dbReference type="CDD" id="cd00637">
    <property type="entry name" value="7tm_classA_rhodopsin-like"/>
    <property type="match status" value="1"/>
</dbReference>
<dbReference type="GO" id="GO:0071880">
    <property type="term" value="P:adenylate cyclase-activating adrenergic receptor signaling pathway"/>
    <property type="evidence" value="ECO:0007669"/>
    <property type="project" value="TreeGrafter"/>
</dbReference>
<feature type="transmembrane region" description="Helical" evidence="11">
    <location>
        <begin position="170"/>
        <end position="194"/>
    </location>
</feature>
<reference evidence="13" key="1">
    <citation type="journal article" date="2023" name="G3 (Bethesda)">
        <title>A reference genome for the long-term kleptoplast-retaining sea slug Elysia crispata morphotype clarki.</title>
        <authorList>
            <person name="Eastman K.E."/>
            <person name="Pendleton A.L."/>
            <person name="Shaikh M.A."/>
            <person name="Suttiyut T."/>
            <person name="Ogas R."/>
            <person name="Tomko P."/>
            <person name="Gavelis G."/>
            <person name="Widhalm J.R."/>
            <person name="Wisecaver J.H."/>
        </authorList>
    </citation>
    <scope>NUCLEOTIDE SEQUENCE</scope>
    <source>
        <strain evidence="13">ECLA1</strain>
    </source>
</reference>
<evidence type="ECO:0000256" key="7">
    <source>
        <dbReference type="ARBA" id="ARBA00023157"/>
    </source>
</evidence>
<accession>A0AAE1DZW2</accession>
<dbReference type="GO" id="GO:0004993">
    <property type="term" value="F:G protein-coupled serotonin receptor activity"/>
    <property type="evidence" value="ECO:0007669"/>
    <property type="project" value="UniProtKB-ARBA"/>
</dbReference>
<dbReference type="AlphaFoldDB" id="A0AAE1DZW2"/>
<evidence type="ECO:0000256" key="1">
    <source>
        <dbReference type="ARBA" id="ARBA00004651"/>
    </source>
</evidence>
<protein>
    <recommendedName>
        <fullName evidence="12">G-protein coupled receptors family 1 profile domain-containing protein</fullName>
    </recommendedName>
</protein>
<dbReference type="InterPro" id="IPR017452">
    <property type="entry name" value="GPCR_Rhodpsn_7TM"/>
</dbReference>
<evidence type="ECO:0000313" key="14">
    <source>
        <dbReference type="Proteomes" id="UP001283361"/>
    </source>
</evidence>
<evidence type="ECO:0000313" key="13">
    <source>
        <dbReference type="EMBL" id="KAK3788882.1"/>
    </source>
</evidence>
<evidence type="ECO:0000256" key="8">
    <source>
        <dbReference type="ARBA" id="ARBA00023170"/>
    </source>
</evidence>
<dbReference type="PANTHER" id="PTHR24248:SF199">
    <property type="entry name" value="IP13425P-RELATED"/>
    <property type="match status" value="1"/>
</dbReference>
<keyword evidence="6 11" id="KW-0472">Membrane</keyword>
<feature type="transmembrane region" description="Helical" evidence="11">
    <location>
        <begin position="276"/>
        <end position="296"/>
    </location>
</feature>
<proteinExistence type="inferred from homology"/>
<dbReference type="EMBL" id="JAWDGP010001717">
    <property type="protein sequence ID" value="KAK3788882.1"/>
    <property type="molecule type" value="Genomic_DNA"/>
</dbReference>
<dbReference type="SUPFAM" id="SSF81321">
    <property type="entry name" value="Family A G protein-coupled receptor-like"/>
    <property type="match status" value="1"/>
</dbReference>
<comment type="caution">
    <text evidence="13">The sequence shown here is derived from an EMBL/GenBank/DDBJ whole genome shotgun (WGS) entry which is preliminary data.</text>
</comment>
<comment type="subcellular location">
    <subcellularLocation>
        <location evidence="1">Cell membrane</location>
        <topology evidence="1">Multi-pass membrane protein</topology>
    </subcellularLocation>
</comment>
<dbReference type="GO" id="GO:0005886">
    <property type="term" value="C:plasma membrane"/>
    <property type="evidence" value="ECO:0007669"/>
    <property type="project" value="UniProtKB-SubCell"/>
</dbReference>
<dbReference type="Pfam" id="PF00001">
    <property type="entry name" value="7tm_1"/>
    <property type="match status" value="1"/>
</dbReference>
<dbReference type="Gene3D" id="1.20.1070.10">
    <property type="entry name" value="Rhodopsin 7-helix transmembrane proteins"/>
    <property type="match status" value="1"/>
</dbReference>
<feature type="transmembrane region" description="Helical" evidence="11">
    <location>
        <begin position="14"/>
        <end position="38"/>
    </location>
</feature>
<evidence type="ECO:0000256" key="10">
    <source>
        <dbReference type="RuleBase" id="RU000688"/>
    </source>
</evidence>
<feature type="transmembrane region" description="Helical" evidence="11">
    <location>
        <begin position="94"/>
        <end position="116"/>
    </location>
</feature>
<evidence type="ECO:0000256" key="5">
    <source>
        <dbReference type="ARBA" id="ARBA00023040"/>
    </source>
</evidence>
<feature type="transmembrane region" description="Helical" evidence="11">
    <location>
        <begin position="243"/>
        <end position="270"/>
    </location>
</feature>
<evidence type="ECO:0000256" key="11">
    <source>
        <dbReference type="SAM" id="Phobius"/>
    </source>
</evidence>
<keyword evidence="2" id="KW-1003">Cell membrane</keyword>
<sequence>MVTDEDRTIGVTDLALFFVALCLAVFIMATNATTVLVICRTPALRTMANAYVCSLACADLVVGAVCVILAIYMLPPFRVDWFDKSEVMCSLLNGLNIGMTAVSAFNMTLIAFDRYFYIIKPYFYQRNINFRVISISITVVWIAGLVIAFLPQFIARQYPECNITNRLPAWYLFYLCTGLFLGLCAVNILLYSVILKVAIKQHSAVMAATTSVQNPKFDDNDINKKPGGTSQTISKGTMRSIKFFLTVFGCFFCCLTPMVVVLALDIYVFVPPALYRLLNVVALLNSAMNFLIYAVMNRQFRQAFLRTSPLGRLCVWACCCCRFRRSGEEGDHTSHW</sequence>
<keyword evidence="14" id="KW-1185">Reference proteome</keyword>
<keyword evidence="5 10" id="KW-0297">G-protein coupled receptor</keyword>
<keyword evidence="7" id="KW-1015">Disulfide bond</keyword>
<dbReference type="GO" id="GO:0043410">
    <property type="term" value="P:positive regulation of MAPK cascade"/>
    <property type="evidence" value="ECO:0007669"/>
    <property type="project" value="TreeGrafter"/>
</dbReference>
<feature type="transmembrane region" description="Helical" evidence="11">
    <location>
        <begin position="50"/>
        <end position="74"/>
    </location>
</feature>
<keyword evidence="3 10" id="KW-0812">Transmembrane</keyword>
<organism evidence="13 14">
    <name type="scientific">Elysia crispata</name>
    <name type="common">lettuce slug</name>
    <dbReference type="NCBI Taxonomy" id="231223"/>
    <lineage>
        <taxon>Eukaryota</taxon>
        <taxon>Metazoa</taxon>
        <taxon>Spiralia</taxon>
        <taxon>Lophotrochozoa</taxon>
        <taxon>Mollusca</taxon>
        <taxon>Gastropoda</taxon>
        <taxon>Heterobranchia</taxon>
        <taxon>Euthyneura</taxon>
        <taxon>Panpulmonata</taxon>
        <taxon>Sacoglossa</taxon>
        <taxon>Placobranchoidea</taxon>
        <taxon>Plakobranchidae</taxon>
        <taxon>Elysia</taxon>
    </lineage>
</organism>
<evidence type="ECO:0000259" key="12">
    <source>
        <dbReference type="PROSITE" id="PS50262"/>
    </source>
</evidence>
<evidence type="ECO:0000256" key="2">
    <source>
        <dbReference type="ARBA" id="ARBA00022475"/>
    </source>
</evidence>
<feature type="transmembrane region" description="Helical" evidence="11">
    <location>
        <begin position="128"/>
        <end position="150"/>
    </location>
</feature>
<keyword evidence="8 10" id="KW-0675">Receptor</keyword>
<name>A0AAE1DZW2_9GAST</name>
<evidence type="ECO:0000256" key="4">
    <source>
        <dbReference type="ARBA" id="ARBA00022989"/>
    </source>
</evidence>